<dbReference type="PANTHER" id="PTHR43393:SF3">
    <property type="entry name" value="LYSINE DECARBOXYLASE-LIKE PROTEIN"/>
    <property type="match status" value="1"/>
</dbReference>
<name>A0A917CTX1_9GAMM</name>
<dbReference type="GO" id="GO:0009691">
    <property type="term" value="P:cytokinin biosynthetic process"/>
    <property type="evidence" value="ECO:0007669"/>
    <property type="project" value="UniProtKB-UniRule"/>
</dbReference>
<reference evidence="3" key="1">
    <citation type="journal article" date="2014" name="Int. J. Syst. Evol. Microbiol.">
        <title>Complete genome sequence of Corynebacterium casei LMG S-19264T (=DSM 44701T), isolated from a smear-ripened cheese.</title>
        <authorList>
            <consortium name="US DOE Joint Genome Institute (JGI-PGF)"/>
            <person name="Walter F."/>
            <person name="Albersmeier A."/>
            <person name="Kalinowski J."/>
            <person name="Ruckert C."/>
        </authorList>
    </citation>
    <scope>NUCLEOTIDE SEQUENCE</scope>
    <source>
        <strain evidence="3">CGMCC 1.12181</strain>
    </source>
</reference>
<dbReference type="Gene3D" id="3.40.50.450">
    <property type="match status" value="1"/>
</dbReference>
<sequence length="294" mass="33409">MSDQSKLHAEHKQLVQNILSGEAYRLAYEDIAFLNSDDLRPIRLQLELLKPEQELRRKKISSTVVVFGSARIIAQQQAQENLDKLERRAASEQADAPDTRQLDEAKKQLAQSQYYEEARRFSHIISTRFQEQHHRDFVVVTGGGPGIMEAANRGAYEAGARSIGLNITLPHEQTPNPFITPELAFQFHYFAVRKMHFLMRAKGLVVFPGGFGTLDELFEVLTLVQTGKMAEIPIVLVGKSYWQRVVDFDYLVESGYISAEDKQLMTYVDTAEEIMTVLEGFYAGRPPKEETLDV</sequence>
<dbReference type="InterPro" id="IPR005269">
    <property type="entry name" value="LOG"/>
</dbReference>
<evidence type="ECO:0000313" key="4">
    <source>
        <dbReference type="Proteomes" id="UP000605253"/>
    </source>
</evidence>
<dbReference type="Pfam" id="PF03641">
    <property type="entry name" value="Lysine_decarbox"/>
    <property type="match status" value="1"/>
</dbReference>
<evidence type="ECO:0000313" key="3">
    <source>
        <dbReference type="EMBL" id="GGF96743.1"/>
    </source>
</evidence>
<dbReference type="SUPFAM" id="SSF102405">
    <property type="entry name" value="MCP/YpsA-like"/>
    <property type="match status" value="1"/>
</dbReference>
<evidence type="ECO:0000256" key="1">
    <source>
        <dbReference type="ARBA" id="ARBA00000274"/>
    </source>
</evidence>
<dbReference type="NCBIfam" id="TIGR00730">
    <property type="entry name" value="Rossman fold protein, TIGR00730 family"/>
    <property type="match status" value="1"/>
</dbReference>
<comment type="caution">
    <text evidence="3">The sequence shown here is derived from an EMBL/GenBank/DDBJ whole genome shotgun (WGS) entry which is preliminary data.</text>
</comment>
<dbReference type="RefSeq" id="WP_188365375.1">
    <property type="nucleotide sequence ID" value="NZ_BAABJF010000003.1"/>
</dbReference>
<keyword evidence="4" id="KW-1185">Reference proteome</keyword>
<dbReference type="GO" id="GO:0008714">
    <property type="term" value="F:AMP nucleosidase activity"/>
    <property type="evidence" value="ECO:0007669"/>
    <property type="project" value="UniProtKB-EC"/>
</dbReference>
<dbReference type="AlphaFoldDB" id="A0A917CTX1"/>
<dbReference type="Proteomes" id="UP000605253">
    <property type="component" value="Unassembled WGS sequence"/>
</dbReference>
<dbReference type="InterPro" id="IPR031100">
    <property type="entry name" value="LOG_fam"/>
</dbReference>
<dbReference type="InterPro" id="IPR052341">
    <property type="entry name" value="LOG_family_nucleotidases"/>
</dbReference>
<dbReference type="PANTHER" id="PTHR43393">
    <property type="entry name" value="CYTOKININ RIBOSIDE 5'-MONOPHOSPHATE PHOSPHORIBOHYDROLASE"/>
    <property type="match status" value="1"/>
</dbReference>
<keyword evidence="2" id="KW-0378">Hydrolase</keyword>
<dbReference type="EMBL" id="BMEO01000007">
    <property type="protein sequence ID" value="GGF96743.1"/>
    <property type="molecule type" value="Genomic_DNA"/>
</dbReference>
<reference evidence="3" key="2">
    <citation type="submission" date="2020-09" db="EMBL/GenBank/DDBJ databases">
        <authorList>
            <person name="Sun Q."/>
            <person name="Zhou Y."/>
        </authorList>
    </citation>
    <scope>NUCLEOTIDE SEQUENCE</scope>
    <source>
        <strain evidence="3">CGMCC 1.12181</strain>
    </source>
</reference>
<evidence type="ECO:0000256" key="2">
    <source>
        <dbReference type="RuleBase" id="RU363015"/>
    </source>
</evidence>
<dbReference type="GO" id="GO:0005829">
    <property type="term" value="C:cytosol"/>
    <property type="evidence" value="ECO:0007669"/>
    <property type="project" value="TreeGrafter"/>
</dbReference>
<accession>A0A917CTX1</accession>
<comment type="catalytic activity">
    <reaction evidence="1">
        <text>AMP + H2O = D-ribose 5-phosphate + adenine</text>
        <dbReference type="Rhea" id="RHEA:20129"/>
        <dbReference type="ChEBI" id="CHEBI:15377"/>
        <dbReference type="ChEBI" id="CHEBI:16708"/>
        <dbReference type="ChEBI" id="CHEBI:78346"/>
        <dbReference type="ChEBI" id="CHEBI:456215"/>
        <dbReference type="EC" id="3.2.2.4"/>
    </reaction>
</comment>
<organism evidence="3 4">
    <name type="scientific">Marinicella pacifica</name>
    <dbReference type="NCBI Taxonomy" id="1171543"/>
    <lineage>
        <taxon>Bacteria</taxon>
        <taxon>Pseudomonadati</taxon>
        <taxon>Pseudomonadota</taxon>
        <taxon>Gammaproteobacteria</taxon>
        <taxon>Lysobacterales</taxon>
        <taxon>Marinicellaceae</taxon>
        <taxon>Marinicella</taxon>
    </lineage>
</organism>
<gene>
    <name evidence="3" type="ORF">GCM10011365_17700</name>
</gene>
<comment type="similarity">
    <text evidence="2">Belongs to the LOG family.</text>
</comment>
<protein>
    <recommendedName>
        <fullName evidence="2">Cytokinin riboside 5'-monophosphate phosphoribohydrolase</fullName>
        <ecNumber evidence="2">3.2.2.n1</ecNumber>
    </recommendedName>
</protein>
<proteinExistence type="inferred from homology"/>
<keyword evidence="2" id="KW-0203">Cytokinin biosynthesis</keyword>
<dbReference type="EC" id="3.2.2.n1" evidence="2"/>